<organism evidence="3 4">
    <name type="scientific">Cytobacillus oceanisediminis</name>
    <dbReference type="NCBI Taxonomy" id="665099"/>
    <lineage>
        <taxon>Bacteria</taxon>
        <taxon>Bacillati</taxon>
        <taxon>Bacillota</taxon>
        <taxon>Bacilli</taxon>
        <taxon>Bacillales</taxon>
        <taxon>Bacillaceae</taxon>
        <taxon>Cytobacillus</taxon>
    </lineage>
</organism>
<dbReference type="CDD" id="cd13533">
    <property type="entry name" value="PBP2_Yhfz"/>
    <property type="match status" value="1"/>
</dbReference>
<proteinExistence type="predicted"/>
<dbReference type="InterPro" id="IPR036388">
    <property type="entry name" value="WH-like_DNA-bd_sf"/>
</dbReference>
<dbReference type="Pfam" id="PF14503">
    <property type="entry name" value="YhfZ_C"/>
    <property type="match status" value="1"/>
</dbReference>
<protein>
    <submittedName>
        <fullName evidence="3">Helix-turn-helix protein</fullName>
    </submittedName>
</protein>
<dbReference type="OrthoDB" id="147067at2"/>
<sequence length="310" mass="35124">MSRIWESLYSKNGLAAKFIAKELIQFSEGERIPRVSDFTEKLSLGRGTVQGALRVLEELHAISLESRGHLGTFLKKRDINLLYEIAGIGPVMGVMPLPYSRKYEGLATGIVEGFEELNKKSGLAYMRGARRRIESLKTRRYDFAIMSQLAAEEAVQEFEGLEILHTLGPETYVTSHKVFFSKSGNDRILDGMRLGIDYSSTDQANITMLECEGLDVELIKADYMQLFTMLKNGSIDAAVWNADEARAFKTFTSSDFKSKKAKELALKATRAAIVIESERTNIKEQIQLLQFEKVEEIQQLVEEEKKYPHY</sequence>
<dbReference type="RefSeq" id="WP_110063875.1">
    <property type="nucleotide sequence ID" value="NZ_QGTW01000002.1"/>
</dbReference>
<evidence type="ECO:0000259" key="2">
    <source>
        <dbReference type="Pfam" id="PF14503"/>
    </source>
</evidence>
<dbReference type="InterPro" id="IPR041444">
    <property type="entry name" value="HTH_41"/>
</dbReference>
<comment type="caution">
    <text evidence="3">The sequence shown here is derived from an EMBL/GenBank/DDBJ whole genome shotgun (WGS) entry which is preliminary data.</text>
</comment>
<evidence type="ECO:0000259" key="1">
    <source>
        <dbReference type="Pfam" id="PF14502"/>
    </source>
</evidence>
<evidence type="ECO:0000313" key="4">
    <source>
        <dbReference type="Proteomes" id="UP000247150"/>
    </source>
</evidence>
<name>A0A2V3A4H3_9BACI</name>
<dbReference type="SUPFAM" id="SSF53850">
    <property type="entry name" value="Periplasmic binding protein-like II"/>
    <property type="match status" value="1"/>
</dbReference>
<dbReference type="NCBIfam" id="NF041241">
    <property type="entry name" value="YhfZ_full"/>
    <property type="match status" value="1"/>
</dbReference>
<dbReference type="Proteomes" id="UP000247150">
    <property type="component" value="Unassembled WGS sequence"/>
</dbReference>
<evidence type="ECO:0000313" key="3">
    <source>
        <dbReference type="EMBL" id="PWW31345.1"/>
    </source>
</evidence>
<feature type="domain" description="YhfZ helix-turn-helix" evidence="1">
    <location>
        <begin position="28"/>
        <end position="74"/>
    </location>
</feature>
<accession>A0A2V3A4H3</accession>
<reference evidence="3 4" key="1">
    <citation type="submission" date="2018-05" db="EMBL/GenBank/DDBJ databases">
        <title>Freshwater and sediment microbial communities from various areas in North America, analyzing microbe dynamics in response to fracking.</title>
        <authorList>
            <person name="Lamendella R."/>
        </authorList>
    </citation>
    <scope>NUCLEOTIDE SEQUENCE [LARGE SCALE GENOMIC DNA]</scope>
    <source>
        <strain evidence="3 4">15_TX</strain>
    </source>
</reference>
<gene>
    <name evidence="3" type="ORF">DFO73_102341</name>
</gene>
<dbReference type="AlphaFoldDB" id="A0A2V3A4H3"/>
<dbReference type="InterPro" id="IPR032791">
    <property type="entry name" value="YhfZ_C"/>
</dbReference>
<dbReference type="Pfam" id="PF14502">
    <property type="entry name" value="HTH_41"/>
    <property type="match status" value="1"/>
</dbReference>
<dbReference type="Gene3D" id="1.10.10.10">
    <property type="entry name" value="Winged helix-like DNA-binding domain superfamily/Winged helix DNA-binding domain"/>
    <property type="match status" value="1"/>
</dbReference>
<dbReference type="EMBL" id="QGTW01000002">
    <property type="protein sequence ID" value="PWW31345.1"/>
    <property type="molecule type" value="Genomic_DNA"/>
</dbReference>
<dbReference type="Gene3D" id="3.40.190.10">
    <property type="entry name" value="Periplasmic binding protein-like II"/>
    <property type="match status" value="2"/>
</dbReference>
<feature type="domain" description="Uncharacterised protein YhfZ C-terminal" evidence="2">
    <location>
        <begin position="78"/>
        <end position="310"/>
    </location>
</feature>